<protein>
    <submittedName>
        <fullName evidence="3">Response regulator SirA</fullName>
    </submittedName>
</protein>
<dbReference type="Gene3D" id="3.30.110.40">
    <property type="entry name" value="TusA-like domain"/>
    <property type="match status" value="1"/>
</dbReference>
<name>A0ABQ5UNF2_9HYPH</name>
<proteinExistence type="inferred from homology"/>
<evidence type="ECO:0000256" key="1">
    <source>
        <dbReference type="ARBA" id="ARBA00008984"/>
    </source>
</evidence>
<reference evidence="3" key="2">
    <citation type="submission" date="2023-01" db="EMBL/GenBank/DDBJ databases">
        <title>Draft genome sequence of Maritalea porphyrae strain NBRC 107169.</title>
        <authorList>
            <person name="Sun Q."/>
            <person name="Mori K."/>
        </authorList>
    </citation>
    <scope>NUCLEOTIDE SEQUENCE</scope>
    <source>
        <strain evidence="3">NBRC 107169</strain>
    </source>
</reference>
<comment type="caution">
    <text evidence="3">The sequence shown here is derived from an EMBL/GenBank/DDBJ whole genome shotgun (WGS) entry which is preliminary data.</text>
</comment>
<organism evidence="3 4">
    <name type="scientific">Maritalea porphyrae</name>
    <dbReference type="NCBI Taxonomy" id="880732"/>
    <lineage>
        <taxon>Bacteria</taxon>
        <taxon>Pseudomonadati</taxon>
        <taxon>Pseudomonadota</taxon>
        <taxon>Alphaproteobacteria</taxon>
        <taxon>Hyphomicrobiales</taxon>
        <taxon>Devosiaceae</taxon>
        <taxon>Maritalea</taxon>
    </lineage>
</organism>
<reference evidence="3" key="1">
    <citation type="journal article" date="2014" name="Int. J. Syst. Evol. Microbiol.">
        <title>Complete genome of a new Firmicutes species belonging to the dominant human colonic microbiota ('Ruminococcus bicirculans') reveals two chromosomes and a selective capacity to utilize plant glucans.</title>
        <authorList>
            <consortium name="NISC Comparative Sequencing Program"/>
            <person name="Wegmann U."/>
            <person name="Louis P."/>
            <person name="Goesmann A."/>
            <person name="Henrissat B."/>
            <person name="Duncan S.H."/>
            <person name="Flint H.J."/>
        </authorList>
    </citation>
    <scope>NUCLEOTIDE SEQUENCE</scope>
    <source>
        <strain evidence="3">NBRC 107169</strain>
    </source>
</reference>
<dbReference type="EMBL" id="BSNI01000002">
    <property type="protein sequence ID" value="GLQ16561.1"/>
    <property type="molecule type" value="Genomic_DNA"/>
</dbReference>
<sequence length="76" mass="8320">MQTDKILIDTIGLNCPLPVIKAEKQLSMMQSGQSFVLLASDPLAAIDIPNMCNKAGHQLLEQSQDGDILHFEIQKA</sequence>
<dbReference type="InterPro" id="IPR001455">
    <property type="entry name" value="TusA-like"/>
</dbReference>
<dbReference type="SUPFAM" id="SSF64307">
    <property type="entry name" value="SirA-like"/>
    <property type="match status" value="1"/>
</dbReference>
<dbReference type="Proteomes" id="UP001161405">
    <property type="component" value="Unassembled WGS sequence"/>
</dbReference>
<evidence type="ECO:0000313" key="4">
    <source>
        <dbReference type="Proteomes" id="UP001161405"/>
    </source>
</evidence>
<dbReference type="CDD" id="cd00291">
    <property type="entry name" value="SirA_YedF_YeeD"/>
    <property type="match status" value="1"/>
</dbReference>
<dbReference type="PROSITE" id="PS01148">
    <property type="entry name" value="UPF0033"/>
    <property type="match status" value="1"/>
</dbReference>
<dbReference type="PANTHER" id="PTHR33279">
    <property type="entry name" value="SULFUR CARRIER PROTEIN YEDF-RELATED"/>
    <property type="match status" value="1"/>
</dbReference>
<dbReference type="RefSeq" id="WP_284362214.1">
    <property type="nucleotide sequence ID" value="NZ_BSNI01000002.1"/>
</dbReference>
<gene>
    <name evidence="3" type="ORF">GCM10007879_08100</name>
</gene>
<evidence type="ECO:0000259" key="2">
    <source>
        <dbReference type="PROSITE" id="PS01148"/>
    </source>
</evidence>
<accession>A0ABQ5UNF2</accession>
<dbReference type="Pfam" id="PF01206">
    <property type="entry name" value="TusA"/>
    <property type="match status" value="1"/>
</dbReference>
<feature type="domain" description="UPF0033" evidence="2">
    <location>
        <begin position="8"/>
        <end position="32"/>
    </location>
</feature>
<dbReference type="PANTHER" id="PTHR33279:SF6">
    <property type="entry name" value="SULFUR CARRIER PROTEIN YEDF-RELATED"/>
    <property type="match status" value="1"/>
</dbReference>
<dbReference type="InterPro" id="IPR036868">
    <property type="entry name" value="TusA-like_sf"/>
</dbReference>
<evidence type="ECO:0000313" key="3">
    <source>
        <dbReference type="EMBL" id="GLQ16561.1"/>
    </source>
</evidence>
<keyword evidence="4" id="KW-1185">Reference proteome</keyword>
<comment type="similarity">
    <text evidence="1">Belongs to the sulfur carrier protein TusA family.</text>
</comment>